<dbReference type="AlphaFoldDB" id="D6GWK9"/>
<dbReference type="GO" id="GO:0016791">
    <property type="term" value="F:phosphatase activity"/>
    <property type="evidence" value="ECO:0007669"/>
    <property type="project" value="TreeGrafter"/>
</dbReference>
<protein>
    <submittedName>
        <fullName evidence="1">HAD-superfamily hydrolase, subfamily IIA</fullName>
    </submittedName>
</protein>
<dbReference type="SUPFAM" id="SSF56784">
    <property type="entry name" value="HAD-like"/>
    <property type="match status" value="1"/>
</dbReference>
<gene>
    <name evidence="1" type="ORF">BJBARM5_1795</name>
</gene>
<dbReference type="PANTHER" id="PTHR19288">
    <property type="entry name" value="4-NITROPHENYLPHOSPHATASE-RELATED"/>
    <property type="match status" value="1"/>
</dbReference>
<dbReference type="InterPro" id="IPR036412">
    <property type="entry name" value="HAD-like_sf"/>
</dbReference>
<proteinExistence type="predicted"/>
<dbReference type="NCBIfam" id="TIGR01460">
    <property type="entry name" value="HAD-SF-IIA"/>
    <property type="match status" value="1"/>
</dbReference>
<dbReference type="EMBL" id="GG745601">
    <property type="protein sequence ID" value="EFD92397.1"/>
    <property type="molecule type" value="Genomic_DNA"/>
</dbReference>
<dbReference type="Proteomes" id="UP000009376">
    <property type="component" value="Unassembled WGS sequence"/>
</dbReference>
<evidence type="ECO:0000313" key="1">
    <source>
        <dbReference type="EMBL" id="EFD92397.1"/>
    </source>
</evidence>
<organism evidence="1 2">
    <name type="scientific">Candidatus Parvarchaeum acidophilus ARMAN-5</name>
    <dbReference type="NCBI Taxonomy" id="662762"/>
    <lineage>
        <taxon>Archaea</taxon>
        <taxon>Candidatus Parvarchaeota</taxon>
        <taxon>Candidatus Parvarchaeum</taxon>
    </lineage>
</organism>
<evidence type="ECO:0000313" key="2">
    <source>
        <dbReference type="Proteomes" id="UP000009376"/>
    </source>
</evidence>
<dbReference type="Pfam" id="PF13242">
    <property type="entry name" value="Hydrolase_like"/>
    <property type="match status" value="1"/>
</dbReference>
<keyword evidence="1" id="KW-0378">Hydrolase</keyword>
<name>D6GWK9_PARA5</name>
<dbReference type="GO" id="GO:0005737">
    <property type="term" value="C:cytoplasm"/>
    <property type="evidence" value="ECO:0007669"/>
    <property type="project" value="TreeGrafter"/>
</dbReference>
<dbReference type="Pfam" id="PF13344">
    <property type="entry name" value="Hydrolase_6"/>
    <property type="match status" value="1"/>
</dbReference>
<dbReference type="InterPro" id="IPR023214">
    <property type="entry name" value="HAD_sf"/>
</dbReference>
<dbReference type="InterPro" id="IPR006357">
    <property type="entry name" value="HAD-SF_hydro_IIA"/>
</dbReference>
<dbReference type="PANTHER" id="PTHR19288:SF46">
    <property type="entry name" value="HALOACID DEHALOGENASE-LIKE HYDROLASE DOMAIN-CONTAINING PROTEIN 2"/>
    <property type="match status" value="1"/>
</dbReference>
<reference evidence="1 2" key="1">
    <citation type="journal article" date="2010" name="Proc. Natl. Acad. Sci. U.S.A.">
        <title>Enigmatic, ultrasmall, uncultivated Archaea.</title>
        <authorList>
            <person name="Baker B.J."/>
            <person name="Comolli L.R."/>
            <person name="Dick G.J."/>
            <person name="Hauser L.J."/>
            <person name="Hyatt D."/>
            <person name="Dill B.D."/>
            <person name="Land M.L."/>
            <person name="Verberkmoes N.C."/>
            <person name="Hettich R.L."/>
            <person name="Banfield J.F."/>
        </authorList>
    </citation>
    <scope>NUCLEOTIDE SEQUENCE [LARGE SCALE GENOMIC DNA]</scope>
</reference>
<accession>D6GWK9</accession>
<dbReference type="Gene3D" id="3.40.50.1000">
    <property type="entry name" value="HAD superfamily/HAD-like"/>
    <property type="match status" value="2"/>
</dbReference>
<sequence length="269" mass="30979">MAYKDRKRIMELVASKDLFLLDGDGTLYLWDKAYNGSNLFIKKLKELKKNFIILSNNDSQSKENRLELLSKELGIEFEENQLLLPNDIIEDFMLKKHIKRFDGLISEDLKKELSKKGFIADIKRPEIIIIGFDVDLNYKKLIRVITHINNGVKFILTHSDPLCPYRNKQEIPDAGLMVNMVSEATKKTPSNKFGKPYKSTINYIIKKYGCNRGNMLIIGDRINTDIKMAVENDISSIWITGGKRTNPVNYYPTESVSSIGELYNIIKMM</sequence>